<feature type="transmembrane region" description="Helical" evidence="1">
    <location>
        <begin position="69"/>
        <end position="87"/>
    </location>
</feature>
<dbReference type="Proteomes" id="UP000612233">
    <property type="component" value="Unassembled WGS sequence"/>
</dbReference>
<proteinExistence type="predicted"/>
<evidence type="ECO:0000313" key="2">
    <source>
        <dbReference type="EMBL" id="MBD2766382.1"/>
    </source>
</evidence>
<reference evidence="2" key="1">
    <citation type="submission" date="2020-09" db="EMBL/GenBank/DDBJ databases">
        <authorList>
            <person name="Kim M.K."/>
        </authorList>
    </citation>
    <scope>NUCLEOTIDE SEQUENCE</scope>
    <source>
        <strain evidence="2">BT664</strain>
    </source>
</reference>
<name>A0A927BA71_9BACT</name>
<protein>
    <recommendedName>
        <fullName evidence="4">Lipoprotein</fullName>
    </recommendedName>
</protein>
<keyword evidence="1" id="KW-0812">Transmembrane</keyword>
<feature type="transmembrane region" description="Helical" evidence="1">
    <location>
        <begin position="99"/>
        <end position="119"/>
    </location>
</feature>
<keyword evidence="1" id="KW-0472">Membrane</keyword>
<gene>
    <name evidence="2" type="ORF">IC235_00575</name>
</gene>
<feature type="transmembrane region" description="Helical" evidence="1">
    <location>
        <begin position="36"/>
        <end position="57"/>
    </location>
</feature>
<keyword evidence="3" id="KW-1185">Reference proteome</keyword>
<organism evidence="2 3">
    <name type="scientific">Hymenobacter montanus</name>
    <dbReference type="NCBI Taxonomy" id="2771359"/>
    <lineage>
        <taxon>Bacteria</taxon>
        <taxon>Pseudomonadati</taxon>
        <taxon>Bacteroidota</taxon>
        <taxon>Cytophagia</taxon>
        <taxon>Cytophagales</taxon>
        <taxon>Hymenobacteraceae</taxon>
        <taxon>Hymenobacter</taxon>
    </lineage>
</organism>
<dbReference type="EMBL" id="JACXAD010000001">
    <property type="protein sequence ID" value="MBD2766382.1"/>
    <property type="molecule type" value="Genomic_DNA"/>
</dbReference>
<dbReference type="AlphaFoldDB" id="A0A927BA71"/>
<evidence type="ECO:0000256" key="1">
    <source>
        <dbReference type="SAM" id="Phobius"/>
    </source>
</evidence>
<sequence>MFKRCPWIGLLAFLGACSYPMLPVEGGMYPSTGQLLGLTFSALFLVPAVATAVVYGLMKLIRSARKLRIGVVFSAAWLTWMVGFVLVSSHWGQYLGAEGTLLLFGGLSFAVAAVVGYWFSRPPRPPVGPPN</sequence>
<dbReference type="PROSITE" id="PS51257">
    <property type="entry name" value="PROKAR_LIPOPROTEIN"/>
    <property type="match status" value="1"/>
</dbReference>
<evidence type="ECO:0000313" key="3">
    <source>
        <dbReference type="Proteomes" id="UP000612233"/>
    </source>
</evidence>
<evidence type="ECO:0008006" key="4">
    <source>
        <dbReference type="Google" id="ProtNLM"/>
    </source>
</evidence>
<comment type="caution">
    <text evidence="2">The sequence shown here is derived from an EMBL/GenBank/DDBJ whole genome shotgun (WGS) entry which is preliminary data.</text>
</comment>
<accession>A0A927BA71</accession>
<dbReference type="RefSeq" id="WP_191003209.1">
    <property type="nucleotide sequence ID" value="NZ_JACXAD010000001.1"/>
</dbReference>
<keyword evidence="1" id="KW-1133">Transmembrane helix</keyword>